<name>A0ABQ5MZP3_9MICC</name>
<protein>
    <submittedName>
        <fullName evidence="1">Uncharacterized protein</fullName>
    </submittedName>
</protein>
<evidence type="ECO:0000313" key="2">
    <source>
        <dbReference type="Proteomes" id="UP001209654"/>
    </source>
</evidence>
<keyword evidence="2" id="KW-1185">Reference proteome</keyword>
<sequence>MRLGSEPGPAALPGAGGVPFPSGFLSCSLMGKLAFLIPGPTMRENVFSLDFSQTTGADAVPPPRAAVRAVPRAVRKRVYTGLRGGPLAAARQENMYPIGTTELIKYSGASLAA</sequence>
<organism evidence="1 2">
    <name type="scientific">Arthrobacter mangrovi</name>
    <dbReference type="NCBI Taxonomy" id="2966350"/>
    <lineage>
        <taxon>Bacteria</taxon>
        <taxon>Bacillati</taxon>
        <taxon>Actinomycetota</taxon>
        <taxon>Actinomycetes</taxon>
        <taxon>Micrococcales</taxon>
        <taxon>Micrococcaceae</taxon>
        <taxon>Arthrobacter</taxon>
    </lineage>
</organism>
<evidence type="ECO:0000313" key="1">
    <source>
        <dbReference type="EMBL" id="GLB69358.1"/>
    </source>
</evidence>
<dbReference type="EMBL" id="BRVS01000031">
    <property type="protein sequence ID" value="GLB69358.1"/>
    <property type="molecule type" value="Genomic_DNA"/>
</dbReference>
<reference evidence="1 2" key="1">
    <citation type="journal article" date="2023" name="Int. J. Syst. Evol. Microbiol.">
        <title>Arthrobacter mangrovi sp. nov., an actinobacterium isolated from the rhizosphere of a mangrove.</title>
        <authorList>
            <person name="Hamada M."/>
            <person name="Saitou S."/>
            <person name="Enomoto N."/>
            <person name="Nanri K."/>
            <person name="Hidaka K."/>
            <person name="Miura T."/>
            <person name="Tamura T."/>
        </authorList>
    </citation>
    <scope>NUCLEOTIDE SEQUENCE [LARGE SCALE GENOMIC DNA]</scope>
    <source>
        <strain evidence="1 2">NBRC 112813</strain>
    </source>
</reference>
<comment type="caution">
    <text evidence="1">The sequence shown here is derived from an EMBL/GenBank/DDBJ whole genome shotgun (WGS) entry which is preliminary data.</text>
</comment>
<accession>A0ABQ5MZP3</accession>
<dbReference type="PROSITE" id="PS51257">
    <property type="entry name" value="PROKAR_LIPOPROTEIN"/>
    <property type="match status" value="1"/>
</dbReference>
<gene>
    <name evidence="1" type="ORF">AHIS1636_38010</name>
</gene>
<proteinExistence type="predicted"/>
<dbReference type="Proteomes" id="UP001209654">
    <property type="component" value="Unassembled WGS sequence"/>
</dbReference>